<name>A0A484NIE9_9ASTE</name>
<proteinExistence type="predicted"/>
<evidence type="ECO:0000313" key="2">
    <source>
        <dbReference type="Proteomes" id="UP000595140"/>
    </source>
</evidence>
<accession>A0A484NIE9</accession>
<reference evidence="1 2" key="1">
    <citation type="submission" date="2018-04" db="EMBL/GenBank/DDBJ databases">
        <authorList>
            <person name="Vogel A."/>
        </authorList>
    </citation>
    <scope>NUCLEOTIDE SEQUENCE [LARGE SCALE GENOMIC DNA]</scope>
</reference>
<sequence>MGLSTPKPVSTLARCCWPSLFISHPETKGRKREGAYVHMHSSLFFIKWDALDVSTRYRVHHWASLYESMQGKGGGRDTIRGPPLINERRGKHVILEEYGKEWIWDHAIIHGPTIMDENIMGRFSCLPFPKG</sequence>
<keyword evidence="2" id="KW-1185">Reference proteome</keyword>
<gene>
    <name evidence="1" type="ORF">CCAM_LOCUS42083</name>
</gene>
<evidence type="ECO:0000313" key="1">
    <source>
        <dbReference type="EMBL" id="VFR00308.1"/>
    </source>
</evidence>
<dbReference type="EMBL" id="OOIL02006685">
    <property type="protein sequence ID" value="VFR00308.1"/>
    <property type="molecule type" value="Genomic_DNA"/>
</dbReference>
<organism evidence="1 2">
    <name type="scientific">Cuscuta campestris</name>
    <dbReference type="NCBI Taxonomy" id="132261"/>
    <lineage>
        <taxon>Eukaryota</taxon>
        <taxon>Viridiplantae</taxon>
        <taxon>Streptophyta</taxon>
        <taxon>Embryophyta</taxon>
        <taxon>Tracheophyta</taxon>
        <taxon>Spermatophyta</taxon>
        <taxon>Magnoliopsida</taxon>
        <taxon>eudicotyledons</taxon>
        <taxon>Gunneridae</taxon>
        <taxon>Pentapetalae</taxon>
        <taxon>asterids</taxon>
        <taxon>lamiids</taxon>
        <taxon>Solanales</taxon>
        <taxon>Convolvulaceae</taxon>
        <taxon>Cuscuteae</taxon>
        <taxon>Cuscuta</taxon>
        <taxon>Cuscuta subgen. Grammica</taxon>
        <taxon>Cuscuta sect. Cleistogrammica</taxon>
    </lineage>
</organism>
<dbReference type="Proteomes" id="UP000595140">
    <property type="component" value="Unassembled WGS sequence"/>
</dbReference>
<dbReference type="AlphaFoldDB" id="A0A484NIE9"/>
<protein>
    <submittedName>
        <fullName evidence="1">Uncharacterized protein</fullName>
    </submittedName>
</protein>